<dbReference type="SUPFAM" id="SSF52540">
    <property type="entry name" value="P-loop containing nucleoside triphosphate hydrolases"/>
    <property type="match status" value="1"/>
</dbReference>
<evidence type="ECO:0000256" key="1">
    <source>
        <dbReference type="ARBA" id="ARBA00004651"/>
    </source>
</evidence>
<evidence type="ECO:0000256" key="7">
    <source>
        <dbReference type="SAM" id="Phobius"/>
    </source>
</evidence>
<keyword evidence="4 7" id="KW-1133">Transmembrane helix</keyword>
<sequence length="718" mass="77693">MSEHSTYAGTQPAGEAGAAPGVPVGGMMAALWRARAWIVVPVILASAAAVLWLSSVTPLYRSTSKILVENQETAYTRPSATTEERVLLDQESIKSQVQLILSGDLSRLVIRELDLASLPEFNPDGGPSLTSRILSVFGVTRDPSSMTNDERVLDRYYERLVVYQVDTSRVIAIEFSSEDPELAARVANAIADGYIEMQKTAKRDATTEASDWLRRQVDSLRDKVNEAERKVDEFRTENGLFSTLRGTAEPQSLSTQQLTELTTQLALARAQKAEAQAKARLIREMLDSGRPVESSEVLNSPLIQNLVAQQVTLRAQIAELSMTLGPRHPRMQELNAQLGDLRQQIREEATKYSRAAENDAAVAAEREQDLLASVDSLETGVAESNRAEVELRALERDAKSQRDLLELLLARYRDATAREDLEALPADARIISRAAPASSPYFPKTLATLLAAFLGSLILSCGIVITLELVRSANAYPGVGPLPTPIRTDDADVPAAVPGEYRVIESRSRPALAPDPEALGSGLEDIRDEIVVRSAGEVGHTVLFTAVRRIGGLQATAMRLARSIAAQGRRVVVVDTEFAEQRADDESDDVPGLGDLLSGATDFEEAIQRDKSSRVHVISAGQVDGDPLILLASGRMDTVLEALKHTYDVVILLAPAVIRHGEARLLAPRADQAVLLLTGSSGDSTARRAQDRLLDAGLVNVALLHVDGDQDGPRLTAA</sequence>
<keyword evidence="5 7" id="KW-0472">Membrane</keyword>
<evidence type="ECO:0000256" key="4">
    <source>
        <dbReference type="ARBA" id="ARBA00022989"/>
    </source>
</evidence>
<name>A0AAW9RWE4_9HYPH</name>
<dbReference type="AlphaFoldDB" id="A0AAW9RWE4"/>
<proteinExistence type="predicted"/>
<dbReference type="InterPro" id="IPR003856">
    <property type="entry name" value="LPS_length_determ_N"/>
</dbReference>
<keyword evidence="2" id="KW-1003">Cell membrane</keyword>
<keyword evidence="6" id="KW-0175">Coiled coil</keyword>
<evidence type="ECO:0000259" key="8">
    <source>
        <dbReference type="Pfam" id="PF02706"/>
    </source>
</evidence>
<dbReference type="PANTHER" id="PTHR32309:SF13">
    <property type="entry name" value="FERRIC ENTEROBACTIN TRANSPORT PROTEIN FEPE"/>
    <property type="match status" value="1"/>
</dbReference>
<organism evidence="9 10">
    <name type="scientific">Microbaculum marinum</name>
    <dbReference type="NCBI Taxonomy" id="1764581"/>
    <lineage>
        <taxon>Bacteria</taxon>
        <taxon>Pseudomonadati</taxon>
        <taxon>Pseudomonadota</taxon>
        <taxon>Alphaproteobacteria</taxon>
        <taxon>Hyphomicrobiales</taxon>
        <taxon>Tepidamorphaceae</taxon>
        <taxon>Microbaculum</taxon>
    </lineage>
</organism>
<feature type="domain" description="Polysaccharide chain length determinant N-terminal" evidence="8">
    <location>
        <begin position="27"/>
        <end position="113"/>
    </location>
</feature>
<feature type="transmembrane region" description="Helical" evidence="7">
    <location>
        <begin position="36"/>
        <end position="54"/>
    </location>
</feature>
<dbReference type="InterPro" id="IPR050445">
    <property type="entry name" value="Bact_polysacc_biosynth/exp"/>
</dbReference>
<evidence type="ECO:0000256" key="5">
    <source>
        <dbReference type="ARBA" id="ARBA00023136"/>
    </source>
</evidence>
<evidence type="ECO:0000313" key="10">
    <source>
        <dbReference type="Proteomes" id="UP001378188"/>
    </source>
</evidence>
<feature type="coiled-coil region" evidence="6">
    <location>
        <begin position="377"/>
        <end position="411"/>
    </location>
</feature>
<dbReference type="InterPro" id="IPR027417">
    <property type="entry name" value="P-loop_NTPase"/>
</dbReference>
<dbReference type="Pfam" id="PF02706">
    <property type="entry name" value="Wzz"/>
    <property type="match status" value="1"/>
</dbReference>
<gene>
    <name evidence="9" type="ORF">V3328_19720</name>
</gene>
<reference evidence="9 10" key="1">
    <citation type="submission" date="2024-02" db="EMBL/GenBank/DDBJ databases">
        <title>Genome analysis and characterization of Microbaculum marinisediminis sp. nov., isolated from marine sediment.</title>
        <authorList>
            <person name="Du Z.-J."/>
            <person name="Ye Y.-Q."/>
            <person name="Zhang Z.-R."/>
            <person name="Yuan S.-M."/>
            <person name="Zhang X.-Y."/>
        </authorList>
    </citation>
    <scope>NUCLEOTIDE SEQUENCE [LARGE SCALE GENOMIC DNA]</scope>
    <source>
        <strain evidence="9 10">SDUM1044001</strain>
    </source>
</reference>
<dbReference type="PANTHER" id="PTHR32309">
    <property type="entry name" value="TYROSINE-PROTEIN KINASE"/>
    <property type="match status" value="1"/>
</dbReference>
<accession>A0AAW9RWE4</accession>
<keyword evidence="3 7" id="KW-0812">Transmembrane</keyword>
<dbReference type="EMBL" id="JAZHOF010000008">
    <property type="protein sequence ID" value="MEJ8573729.1"/>
    <property type="molecule type" value="Genomic_DNA"/>
</dbReference>
<dbReference type="GO" id="GO:0005886">
    <property type="term" value="C:plasma membrane"/>
    <property type="evidence" value="ECO:0007669"/>
    <property type="project" value="UniProtKB-SubCell"/>
</dbReference>
<dbReference type="RefSeq" id="WP_340331427.1">
    <property type="nucleotide sequence ID" value="NZ_JAZHOF010000008.1"/>
</dbReference>
<feature type="coiled-coil region" evidence="6">
    <location>
        <begin position="210"/>
        <end position="278"/>
    </location>
</feature>
<comment type="caution">
    <text evidence="9">The sequence shown here is derived from an EMBL/GenBank/DDBJ whole genome shotgun (WGS) entry which is preliminary data.</text>
</comment>
<evidence type="ECO:0000256" key="2">
    <source>
        <dbReference type="ARBA" id="ARBA00022475"/>
    </source>
</evidence>
<dbReference type="GO" id="GO:0004713">
    <property type="term" value="F:protein tyrosine kinase activity"/>
    <property type="evidence" value="ECO:0007669"/>
    <property type="project" value="TreeGrafter"/>
</dbReference>
<protein>
    <submittedName>
        <fullName evidence="9">Exopolysaccharide transport family protein</fullName>
    </submittedName>
</protein>
<evidence type="ECO:0000256" key="6">
    <source>
        <dbReference type="SAM" id="Coils"/>
    </source>
</evidence>
<keyword evidence="10" id="KW-1185">Reference proteome</keyword>
<evidence type="ECO:0000256" key="3">
    <source>
        <dbReference type="ARBA" id="ARBA00022692"/>
    </source>
</evidence>
<dbReference type="Gene3D" id="3.40.50.300">
    <property type="entry name" value="P-loop containing nucleotide triphosphate hydrolases"/>
    <property type="match status" value="1"/>
</dbReference>
<dbReference type="Proteomes" id="UP001378188">
    <property type="component" value="Unassembled WGS sequence"/>
</dbReference>
<evidence type="ECO:0000313" key="9">
    <source>
        <dbReference type="EMBL" id="MEJ8573729.1"/>
    </source>
</evidence>
<comment type="subcellular location">
    <subcellularLocation>
        <location evidence="1">Cell membrane</location>
        <topology evidence="1">Multi-pass membrane protein</topology>
    </subcellularLocation>
</comment>